<dbReference type="EMBL" id="JAYWVC010000151">
    <property type="protein sequence ID" value="MED7826321.1"/>
    <property type="molecule type" value="Genomic_DNA"/>
</dbReference>
<organism evidence="1 2">
    <name type="scientific">Streptomyces chiangmaiensis</name>
    <dbReference type="NCBI Taxonomy" id="766497"/>
    <lineage>
        <taxon>Bacteria</taxon>
        <taxon>Bacillati</taxon>
        <taxon>Actinomycetota</taxon>
        <taxon>Actinomycetes</taxon>
        <taxon>Kitasatosporales</taxon>
        <taxon>Streptomycetaceae</taxon>
        <taxon>Streptomyces</taxon>
    </lineage>
</organism>
<reference evidence="1" key="1">
    <citation type="submission" date="2024-01" db="EMBL/GenBank/DDBJ databases">
        <title>First draft genome sequence data of TA4-1, the type strain of Gram-positive actinobacterium Streptomyces chiangmaiensis.</title>
        <authorList>
            <person name="Yasawong M."/>
            <person name="Nantapong N."/>
        </authorList>
    </citation>
    <scope>NUCLEOTIDE SEQUENCE</scope>
    <source>
        <strain evidence="1">TA4-1</strain>
    </source>
</reference>
<evidence type="ECO:0000313" key="1">
    <source>
        <dbReference type="EMBL" id="MED7826321.1"/>
    </source>
</evidence>
<comment type="caution">
    <text evidence="1">The sequence shown here is derived from an EMBL/GenBank/DDBJ whole genome shotgun (WGS) entry which is preliminary data.</text>
</comment>
<keyword evidence="2" id="KW-1185">Reference proteome</keyword>
<accession>A0ABU7FQX6</accession>
<dbReference type="Proteomes" id="UP001333996">
    <property type="component" value="Unassembled WGS sequence"/>
</dbReference>
<gene>
    <name evidence="1" type="ORF">VXC91_31320</name>
</gene>
<name>A0ABU7FQX6_9ACTN</name>
<sequence>MALLAPGGATALSAPDLWIASAMAVVLGAILSATASAPADTSVTVFARELRIVLRLTREPSSNLD</sequence>
<dbReference type="RefSeq" id="WP_329510721.1">
    <property type="nucleotide sequence ID" value="NZ_BAAAYZ010000015.1"/>
</dbReference>
<proteinExistence type="predicted"/>
<protein>
    <submittedName>
        <fullName evidence="1">Uncharacterized protein</fullName>
    </submittedName>
</protein>
<evidence type="ECO:0000313" key="2">
    <source>
        <dbReference type="Proteomes" id="UP001333996"/>
    </source>
</evidence>